<feature type="domain" description="Chorismate-utilising enzyme C-terminal" evidence="1">
    <location>
        <begin position="97"/>
        <end position="341"/>
    </location>
</feature>
<dbReference type="EMBL" id="DQVE01000011">
    <property type="protein sequence ID" value="HIP97950.1"/>
    <property type="molecule type" value="Genomic_DNA"/>
</dbReference>
<dbReference type="InterPro" id="IPR005801">
    <property type="entry name" value="ADC_synthase"/>
</dbReference>
<dbReference type="InterPro" id="IPR015890">
    <property type="entry name" value="Chorismate_C"/>
</dbReference>
<comment type="caution">
    <text evidence="2">The sequence shown here is derived from an EMBL/GenBank/DDBJ whole genome shotgun (WGS) entry which is preliminary data.</text>
</comment>
<proteinExistence type="predicted"/>
<protein>
    <submittedName>
        <fullName evidence="2">Anthranilate synthase component I family protein</fullName>
    </submittedName>
</protein>
<dbReference type="Gene3D" id="3.60.120.10">
    <property type="entry name" value="Anthranilate synthase"/>
    <property type="match status" value="1"/>
</dbReference>
<dbReference type="Proteomes" id="UP000606463">
    <property type="component" value="Unassembled WGS sequence"/>
</dbReference>
<evidence type="ECO:0000313" key="3">
    <source>
        <dbReference type="Proteomes" id="UP000606463"/>
    </source>
</evidence>
<sequence length="357" mass="40667">MNLLILEKGFLGKRRTYEVEKVFYPQTWKEFFSTLENLRGETLFFYISFESGYELLKVKASKGNQFPPFLVASLKEKRLEFGREDFNLTFEGASLTKEKYLQKLEEIKGFIERGDIYQVNFTVRFDFKLKGSPLGLYLRFIENQEVPYGVFLKVEDLTVISGSMELFLRKEGKKLISKPIKGTLSKDQDPQKFFEMEKELAENLMITDMVRNDLGRVALSGSVKVEKLFGVESYKTLHQLVSTVSCETDKGFGEIVKATFPPASVTGAPKKRALEIINLLEPHTREVYCGTLGVLKPNGDFTCNVAIRTAIGKGEKLSYYAGGGIVWDSIPQREWEEVNLKAKAFISCLDHGTFPQR</sequence>
<accession>A0A9D0YMZ4</accession>
<evidence type="ECO:0000313" key="2">
    <source>
        <dbReference type="EMBL" id="HIP97950.1"/>
    </source>
</evidence>
<dbReference type="GO" id="GO:0046820">
    <property type="term" value="F:4-amino-4-deoxychorismate synthase activity"/>
    <property type="evidence" value="ECO:0007669"/>
    <property type="project" value="TreeGrafter"/>
</dbReference>
<dbReference type="SUPFAM" id="SSF56322">
    <property type="entry name" value="ADC synthase"/>
    <property type="match status" value="1"/>
</dbReference>
<dbReference type="Pfam" id="PF00425">
    <property type="entry name" value="Chorismate_bind"/>
    <property type="match status" value="1"/>
</dbReference>
<evidence type="ECO:0000259" key="1">
    <source>
        <dbReference type="Pfam" id="PF00425"/>
    </source>
</evidence>
<gene>
    <name evidence="2" type="ORF">EYH37_01090</name>
</gene>
<name>A0A9D0YMZ4_AQUAO</name>
<dbReference type="PRINTS" id="PR00095">
    <property type="entry name" value="ANTSNTHASEI"/>
</dbReference>
<organism evidence="2 3">
    <name type="scientific">Aquifex aeolicus</name>
    <dbReference type="NCBI Taxonomy" id="63363"/>
    <lineage>
        <taxon>Bacteria</taxon>
        <taxon>Pseudomonadati</taxon>
        <taxon>Aquificota</taxon>
        <taxon>Aquificia</taxon>
        <taxon>Aquificales</taxon>
        <taxon>Aquificaceae</taxon>
        <taxon>Aquifex</taxon>
    </lineage>
</organism>
<dbReference type="PANTHER" id="PTHR11236">
    <property type="entry name" value="AMINOBENZOATE/ANTHRANILATE SYNTHASE"/>
    <property type="match status" value="1"/>
</dbReference>
<dbReference type="PANTHER" id="PTHR11236:SF50">
    <property type="entry name" value="AMINODEOXYCHORISMATE SYNTHASE COMPONENT 1"/>
    <property type="match status" value="1"/>
</dbReference>
<reference evidence="2" key="1">
    <citation type="journal article" date="2020" name="ISME J.">
        <title>Gammaproteobacteria mediating utilization of methyl-, sulfur- and petroleum organic compounds in deep ocean hydrothermal plumes.</title>
        <authorList>
            <person name="Zhou Z."/>
            <person name="Liu Y."/>
            <person name="Pan J."/>
            <person name="Cron B.R."/>
            <person name="Toner B.M."/>
            <person name="Anantharaman K."/>
            <person name="Breier J.A."/>
            <person name="Dick G.J."/>
            <person name="Li M."/>
        </authorList>
    </citation>
    <scope>NUCLEOTIDE SEQUENCE</scope>
    <source>
        <strain evidence="2">SZUA-1501</strain>
    </source>
</reference>
<dbReference type="AlphaFoldDB" id="A0A9D0YMZ4"/>
<dbReference type="GO" id="GO:0000162">
    <property type="term" value="P:L-tryptophan biosynthetic process"/>
    <property type="evidence" value="ECO:0007669"/>
    <property type="project" value="TreeGrafter"/>
</dbReference>
<dbReference type="InterPro" id="IPR019999">
    <property type="entry name" value="Anth_synth_I-like"/>
</dbReference>